<evidence type="ECO:0000256" key="1">
    <source>
        <dbReference type="ARBA" id="ARBA00001286"/>
    </source>
</evidence>
<reference evidence="10" key="1">
    <citation type="submission" date="2020-05" db="EMBL/GenBank/DDBJ databases">
        <authorList>
            <person name="Chiriac C."/>
            <person name="Salcher M."/>
            <person name="Ghai R."/>
            <person name="Kavagutti S V."/>
        </authorList>
    </citation>
    <scope>NUCLEOTIDE SEQUENCE</scope>
</reference>
<dbReference type="PANTHER" id="PTHR10815">
    <property type="entry name" value="METHYLATED-DNA--PROTEIN-CYSTEINE METHYLTRANSFERASE"/>
    <property type="match status" value="1"/>
</dbReference>
<accession>A0A6J6ENJ4</accession>
<dbReference type="CDD" id="cd06445">
    <property type="entry name" value="ATase"/>
    <property type="match status" value="1"/>
</dbReference>
<gene>
    <name evidence="10" type="ORF">UFOPK1740_00701</name>
</gene>
<dbReference type="EC" id="2.1.1.63" evidence="3"/>
<evidence type="ECO:0000256" key="4">
    <source>
        <dbReference type="ARBA" id="ARBA00022603"/>
    </source>
</evidence>
<dbReference type="FunFam" id="1.10.10.10:FF:000214">
    <property type="entry name" value="Methylated-DNA--protein-cysteine methyltransferase"/>
    <property type="match status" value="1"/>
</dbReference>
<dbReference type="PROSITE" id="PS00374">
    <property type="entry name" value="MGMT"/>
    <property type="match status" value="1"/>
</dbReference>
<proteinExistence type="inferred from homology"/>
<organism evidence="10">
    <name type="scientific">freshwater metagenome</name>
    <dbReference type="NCBI Taxonomy" id="449393"/>
    <lineage>
        <taxon>unclassified sequences</taxon>
        <taxon>metagenomes</taxon>
        <taxon>ecological metagenomes</taxon>
    </lineage>
</organism>
<evidence type="ECO:0000256" key="8">
    <source>
        <dbReference type="ARBA" id="ARBA00049348"/>
    </source>
</evidence>
<evidence type="ECO:0000259" key="9">
    <source>
        <dbReference type="Pfam" id="PF01035"/>
    </source>
</evidence>
<keyword evidence="6" id="KW-0227">DNA damage</keyword>
<protein>
    <recommendedName>
        <fullName evidence="3">methylated-DNA--[protein]-cysteine S-methyltransferase</fullName>
        <ecNumber evidence="3">2.1.1.63</ecNumber>
    </recommendedName>
</protein>
<dbReference type="SUPFAM" id="SSF46767">
    <property type="entry name" value="Methylated DNA-protein cysteine methyltransferase, C-terminal domain"/>
    <property type="match status" value="1"/>
</dbReference>
<dbReference type="GO" id="GO:0032259">
    <property type="term" value="P:methylation"/>
    <property type="evidence" value="ECO:0007669"/>
    <property type="project" value="UniProtKB-KW"/>
</dbReference>
<name>A0A6J6ENJ4_9ZZZZ</name>
<dbReference type="AlphaFoldDB" id="A0A6J6ENJ4"/>
<dbReference type="NCBIfam" id="TIGR00589">
    <property type="entry name" value="ogt"/>
    <property type="match status" value="1"/>
</dbReference>
<dbReference type="GO" id="GO:0006281">
    <property type="term" value="P:DNA repair"/>
    <property type="evidence" value="ECO:0007669"/>
    <property type="project" value="UniProtKB-KW"/>
</dbReference>
<dbReference type="InterPro" id="IPR036388">
    <property type="entry name" value="WH-like_DNA-bd_sf"/>
</dbReference>
<dbReference type="InterPro" id="IPR001497">
    <property type="entry name" value="MethylDNA_cys_MeTrfase_AS"/>
</dbReference>
<dbReference type="Gene3D" id="1.10.10.10">
    <property type="entry name" value="Winged helix-like DNA-binding domain superfamily/Winged helix DNA-binding domain"/>
    <property type="match status" value="1"/>
</dbReference>
<evidence type="ECO:0000256" key="5">
    <source>
        <dbReference type="ARBA" id="ARBA00022679"/>
    </source>
</evidence>
<dbReference type="InterPro" id="IPR036217">
    <property type="entry name" value="MethylDNA_cys_MeTrfase_DNAb"/>
</dbReference>
<evidence type="ECO:0000256" key="7">
    <source>
        <dbReference type="ARBA" id="ARBA00023204"/>
    </source>
</evidence>
<evidence type="ECO:0000313" key="10">
    <source>
        <dbReference type="EMBL" id="CAB4578120.1"/>
    </source>
</evidence>
<keyword evidence="5" id="KW-0808">Transferase</keyword>
<keyword evidence="7" id="KW-0234">DNA repair</keyword>
<dbReference type="EMBL" id="CAEZTU010000025">
    <property type="protein sequence ID" value="CAB4578120.1"/>
    <property type="molecule type" value="Genomic_DNA"/>
</dbReference>
<evidence type="ECO:0000256" key="6">
    <source>
        <dbReference type="ARBA" id="ARBA00022763"/>
    </source>
</evidence>
<evidence type="ECO:0000256" key="2">
    <source>
        <dbReference type="ARBA" id="ARBA00008711"/>
    </source>
</evidence>
<dbReference type="InterPro" id="IPR014048">
    <property type="entry name" value="MethylDNA_cys_MeTrfase_DNA-bd"/>
</dbReference>
<comment type="catalytic activity">
    <reaction evidence="8">
        <text>a 6-O-methyl-2'-deoxyguanosine in DNA + L-cysteinyl-[protein] = S-methyl-L-cysteinyl-[protein] + a 2'-deoxyguanosine in DNA</text>
        <dbReference type="Rhea" id="RHEA:24000"/>
        <dbReference type="Rhea" id="RHEA-COMP:10131"/>
        <dbReference type="Rhea" id="RHEA-COMP:10132"/>
        <dbReference type="Rhea" id="RHEA-COMP:11367"/>
        <dbReference type="Rhea" id="RHEA-COMP:11368"/>
        <dbReference type="ChEBI" id="CHEBI:29950"/>
        <dbReference type="ChEBI" id="CHEBI:82612"/>
        <dbReference type="ChEBI" id="CHEBI:85445"/>
        <dbReference type="ChEBI" id="CHEBI:85448"/>
        <dbReference type="EC" id="2.1.1.63"/>
    </reaction>
</comment>
<keyword evidence="4" id="KW-0489">Methyltransferase</keyword>
<dbReference type="Pfam" id="PF01035">
    <property type="entry name" value="DNA_binding_1"/>
    <property type="match status" value="1"/>
</dbReference>
<dbReference type="PANTHER" id="PTHR10815:SF13">
    <property type="entry name" value="METHYLATED-DNA--PROTEIN-CYSTEINE METHYLTRANSFERASE"/>
    <property type="match status" value="1"/>
</dbReference>
<sequence>MKLLTHEIPTPWGKIATVVDVTNKPIVIGAGFKPLTKLIKQLPQKYLEFDFKKDSKLLGVTNIVRDWIDGDLDAFSELNVLQQGSEFNQKCWKALRKIKGGKAITYAQLAKNAGNIKAVRAAGSACGKNLIAPFVPCHRVIKTGGAIGNYGFGISLKRALLTHEGIHNWH</sequence>
<comment type="catalytic activity">
    <reaction evidence="1">
        <text>a 4-O-methyl-thymidine in DNA + L-cysteinyl-[protein] = a thymidine in DNA + S-methyl-L-cysteinyl-[protein]</text>
        <dbReference type="Rhea" id="RHEA:53428"/>
        <dbReference type="Rhea" id="RHEA-COMP:10131"/>
        <dbReference type="Rhea" id="RHEA-COMP:10132"/>
        <dbReference type="Rhea" id="RHEA-COMP:13555"/>
        <dbReference type="Rhea" id="RHEA-COMP:13556"/>
        <dbReference type="ChEBI" id="CHEBI:29950"/>
        <dbReference type="ChEBI" id="CHEBI:82612"/>
        <dbReference type="ChEBI" id="CHEBI:137386"/>
        <dbReference type="ChEBI" id="CHEBI:137387"/>
        <dbReference type="EC" id="2.1.1.63"/>
    </reaction>
</comment>
<comment type="similarity">
    <text evidence="2">Belongs to the MGMT family.</text>
</comment>
<dbReference type="GO" id="GO:0003908">
    <property type="term" value="F:methylated-DNA-[protein]-cysteine S-methyltransferase activity"/>
    <property type="evidence" value="ECO:0007669"/>
    <property type="project" value="UniProtKB-EC"/>
</dbReference>
<feature type="domain" description="Methylated-DNA-[protein]-cysteine S-methyltransferase DNA binding" evidence="9">
    <location>
        <begin position="86"/>
        <end position="166"/>
    </location>
</feature>
<evidence type="ECO:0000256" key="3">
    <source>
        <dbReference type="ARBA" id="ARBA00011918"/>
    </source>
</evidence>